<evidence type="ECO:0000313" key="3">
    <source>
        <dbReference type="EMBL" id="CAB4165548.1"/>
    </source>
</evidence>
<evidence type="ECO:0000313" key="4">
    <source>
        <dbReference type="EMBL" id="CAB4186800.1"/>
    </source>
</evidence>
<protein>
    <recommendedName>
        <fullName evidence="1">SWIM-type domain-containing protein</fullName>
    </recommendedName>
</protein>
<organism evidence="3">
    <name type="scientific">uncultured Caudovirales phage</name>
    <dbReference type="NCBI Taxonomy" id="2100421"/>
    <lineage>
        <taxon>Viruses</taxon>
        <taxon>Duplodnaviria</taxon>
        <taxon>Heunggongvirae</taxon>
        <taxon>Uroviricota</taxon>
        <taxon>Caudoviricetes</taxon>
        <taxon>Peduoviridae</taxon>
        <taxon>Maltschvirus</taxon>
        <taxon>Maltschvirus maltsch</taxon>
    </lineage>
</organism>
<dbReference type="PROSITE" id="PS50966">
    <property type="entry name" value="ZF_SWIM"/>
    <property type="match status" value="1"/>
</dbReference>
<name>A0A6J5P8K1_9CAUD</name>
<dbReference type="EMBL" id="LR797502">
    <property type="protein sequence ID" value="CAB4221596.1"/>
    <property type="molecule type" value="Genomic_DNA"/>
</dbReference>
<reference evidence="3" key="1">
    <citation type="submission" date="2020-04" db="EMBL/GenBank/DDBJ databases">
        <authorList>
            <person name="Chiriac C."/>
            <person name="Salcher M."/>
            <person name="Ghai R."/>
            <person name="Kavagutti S V."/>
        </authorList>
    </citation>
    <scope>NUCLEOTIDE SEQUENCE</scope>
</reference>
<evidence type="ECO:0000313" key="2">
    <source>
        <dbReference type="EMBL" id="CAB4163787.1"/>
    </source>
</evidence>
<dbReference type="EMBL" id="LR796758">
    <property type="protein sequence ID" value="CAB4163787.1"/>
    <property type="molecule type" value="Genomic_DNA"/>
</dbReference>
<sequence length="115" mass="13127">MKWFRETTAWDNNTPNHAYLLSDSKSKMYAYAIDCGSLVKKFIEPIQFNIKGRKFVEVPNTWNFMMTEPKPVGRSWQVAGSKGNAYTVSEANGIWSCSCSGFMFRGKCKHVAELK</sequence>
<gene>
    <name evidence="4" type="ORF">UFOVP1146_146</name>
    <name evidence="5" type="ORF">UFOVP1638_419</name>
    <name evidence="2" type="ORF">UFOVP812_59</name>
    <name evidence="3" type="ORF">UFOVP818_84</name>
</gene>
<accession>A0A6J5P8K1</accession>
<evidence type="ECO:0000259" key="1">
    <source>
        <dbReference type="PROSITE" id="PS50966"/>
    </source>
</evidence>
<feature type="domain" description="SWIM-type" evidence="1">
    <location>
        <begin position="86"/>
        <end position="114"/>
    </location>
</feature>
<dbReference type="EMBL" id="LR796776">
    <property type="protein sequence ID" value="CAB4165548.1"/>
    <property type="molecule type" value="Genomic_DNA"/>
</dbReference>
<dbReference type="InterPro" id="IPR007527">
    <property type="entry name" value="Znf_SWIM"/>
</dbReference>
<proteinExistence type="predicted"/>
<evidence type="ECO:0000313" key="5">
    <source>
        <dbReference type="EMBL" id="CAB4221596.1"/>
    </source>
</evidence>
<dbReference type="EMBL" id="LR797099">
    <property type="protein sequence ID" value="CAB4186800.1"/>
    <property type="molecule type" value="Genomic_DNA"/>
</dbReference>
<dbReference type="GO" id="GO:0008270">
    <property type="term" value="F:zinc ion binding"/>
    <property type="evidence" value="ECO:0007669"/>
    <property type="project" value="InterPro"/>
</dbReference>